<dbReference type="EMBL" id="JAGIZQ010000007">
    <property type="protein sequence ID" value="KAH6617522.1"/>
    <property type="molecule type" value="Genomic_DNA"/>
</dbReference>
<keyword evidence="2" id="KW-1185">Reference proteome</keyword>
<evidence type="ECO:0000313" key="1">
    <source>
        <dbReference type="EMBL" id="KAH6617522.1"/>
    </source>
</evidence>
<comment type="caution">
    <text evidence="1">The sequence shown here is derived from an EMBL/GenBank/DDBJ whole genome shotgun (WGS) entry which is preliminary data.</text>
</comment>
<proteinExistence type="predicted"/>
<protein>
    <submittedName>
        <fullName evidence="1">Carbohydrate esterase family 3 protein</fullName>
    </submittedName>
</protein>
<evidence type="ECO:0000313" key="2">
    <source>
        <dbReference type="Proteomes" id="UP000724584"/>
    </source>
</evidence>
<reference evidence="1 2" key="1">
    <citation type="journal article" date="2021" name="Nat. Commun.">
        <title>Genetic determinants of endophytism in the Arabidopsis root mycobiome.</title>
        <authorList>
            <person name="Mesny F."/>
            <person name="Miyauchi S."/>
            <person name="Thiergart T."/>
            <person name="Pickel B."/>
            <person name="Atanasova L."/>
            <person name="Karlsson M."/>
            <person name="Huettel B."/>
            <person name="Barry K.W."/>
            <person name="Haridas S."/>
            <person name="Chen C."/>
            <person name="Bauer D."/>
            <person name="Andreopoulos W."/>
            <person name="Pangilinan J."/>
            <person name="LaButti K."/>
            <person name="Riley R."/>
            <person name="Lipzen A."/>
            <person name="Clum A."/>
            <person name="Drula E."/>
            <person name="Henrissat B."/>
            <person name="Kohler A."/>
            <person name="Grigoriev I.V."/>
            <person name="Martin F.M."/>
            <person name="Hacquard S."/>
        </authorList>
    </citation>
    <scope>NUCLEOTIDE SEQUENCE [LARGE SCALE GENOMIC DNA]</scope>
    <source>
        <strain evidence="1 2">MPI-SDFR-AT-0079</strain>
    </source>
</reference>
<dbReference type="Proteomes" id="UP000724584">
    <property type="component" value="Unassembled WGS sequence"/>
</dbReference>
<sequence length="234" mass="25475">MHVSSIISAFSLASLALASPVEVVERQAQKLKIMPLGDSITEITCWRAFVWDQLAEAGLADKVQYVGSQNSNPQNCQPKTSGWDQHHEGHSGWLAVDIANNYLTNWLKSTPADIVMFMLGTNDVVRGKTTDDVIAAYTKMVNIIRAANPKTKIIVDLVIPLSFSNAPIQAINARIPAWAAGLNTTESPIVVADCYTGFQTSYLRDGVHPNLDGDRVIASRVGPLLLDYVKKSLA</sequence>
<organism evidence="1 2">
    <name type="scientific">Chaetomium tenue</name>
    <dbReference type="NCBI Taxonomy" id="1854479"/>
    <lineage>
        <taxon>Eukaryota</taxon>
        <taxon>Fungi</taxon>
        <taxon>Dikarya</taxon>
        <taxon>Ascomycota</taxon>
        <taxon>Pezizomycotina</taxon>
        <taxon>Sordariomycetes</taxon>
        <taxon>Sordariomycetidae</taxon>
        <taxon>Sordariales</taxon>
        <taxon>Chaetomiaceae</taxon>
        <taxon>Chaetomium</taxon>
    </lineage>
</organism>
<accession>A0ACB7NXR3</accession>
<gene>
    <name evidence="1" type="ORF">F5144DRAFT_551961</name>
</gene>
<name>A0ACB7NXR3_9PEZI</name>